<dbReference type="EMBL" id="JAMKFB020000069">
    <property type="protein sequence ID" value="KAL0153856.1"/>
    <property type="molecule type" value="Genomic_DNA"/>
</dbReference>
<gene>
    <name evidence="2" type="ORF">M9458_050838</name>
</gene>
<evidence type="ECO:0000256" key="1">
    <source>
        <dbReference type="SAM" id="MobiDB-lite"/>
    </source>
</evidence>
<feature type="compositionally biased region" description="Basic and acidic residues" evidence="1">
    <location>
        <begin position="208"/>
        <end position="218"/>
    </location>
</feature>
<keyword evidence="3" id="KW-1185">Reference proteome</keyword>
<evidence type="ECO:0000313" key="3">
    <source>
        <dbReference type="Proteomes" id="UP001529510"/>
    </source>
</evidence>
<dbReference type="AlphaFoldDB" id="A0ABD0MZ53"/>
<comment type="caution">
    <text evidence="2">The sequence shown here is derived from an EMBL/GenBank/DDBJ whole genome shotgun (WGS) entry which is preliminary data.</text>
</comment>
<feature type="compositionally biased region" description="Basic and acidic residues" evidence="1">
    <location>
        <begin position="287"/>
        <end position="298"/>
    </location>
</feature>
<feature type="region of interest" description="Disordered" evidence="1">
    <location>
        <begin position="118"/>
        <end position="298"/>
    </location>
</feature>
<feature type="non-terminal residue" evidence="2">
    <location>
        <position position="298"/>
    </location>
</feature>
<organism evidence="2 3">
    <name type="scientific">Cirrhinus mrigala</name>
    <name type="common">Mrigala</name>
    <dbReference type="NCBI Taxonomy" id="683832"/>
    <lineage>
        <taxon>Eukaryota</taxon>
        <taxon>Metazoa</taxon>
        <taxon>Chordata</taxon>
        <taxon>Craniata</taxon>
        <taxon>Vertebrata</taxon>
        <taxon>Euteleostomi</taxon>
        <taxon>Actinopterygii</taxon>
        <taxon>Neopterygii</taxon>
        <taxon>Teleostei</taxon>
        <taxon>Ostariophysi</taxon>
        <taxon>Cypriniformes</taxon>
        <taxon>Cyprinidae</taxon>
        <taxon>Labeoninae</taxon>
        <taxon>Labeonini</taxon>
        <taxon>Cirrhinus</taxon>
    </lineage>
</organism>
<feature type="region of interest" description="Disordered" evidence="1">
    <location>
        <begin position="1"/>
        <end position="99"/>
    </location>
</feature>
<protein>
    <submittedName>
        <fullName evidence="2">Uncharacterized protein</fullName>
    </submittedName>
</protein>
<accession>A0ABD0MZ53</accession>
<dbReference type="Proteomes" id="UP001529510">
    <property type="component" value="Unassembled WGS sequence"/>
</dbReference>
<sequence>RGLALPEKPPGAQQPGLRRSAESRSGGRRPTPVPTGVRFSVGWRCPKSPLELSSHACGDPSSPGAGGADPPPCPPESSLRGAAASPGPPRPPDVYVPVYTGTPTAVRFSVGWRCPKSPLELSSQACGDPSSPGAGGADPPPCPPESSLRGAAASPGPPAPAGRIRPGLYWYPDGGGGGPLPDATGPESMDPRGPEIEDPDGTNFDRPQLPRDRGESRQTRGAARPRGRLPDATGPESVDPRGPETEAPDGTNFDRPQLPRGRGESHQTRGAARPRGRLPDATGPESVDPRGPETEAPD</sequence>
<reference evidence="2 3" key="1">
    <citation type="submission" date="2024-05" db="EMBL/GenBank/DDBJ databases">
        <title>Genome sequencing and assembly of Indian major carp, Cirrhinus mrigala (Hamilton, 1822).</title>
        <authorList>
            <person name="Mohindra V."/>
            <person name="Chowdhury L.M."/>
            <person name="Lal K."/>
            <person name="Jena J.K."/>
        </authorList>
    </citation>
    <scope>NUCLEOTIDE SEQUENCE [LARGE SCALE GENOMIC DNA]</scope>
    <source>
        <strain evidence="2">CM1030</strain>
        <tissue evidence="2">Blood</tissue>
    </source>
</reference>
<feature type="non-terminal residue" evidence="2">
    <location>
        <position position="1"/>
    </location>
</feature>
<name>A0ABD0MZ53_CIRMR</name>
<proteinExistence type="predicted"/>
<feature type="compositionally biased region" description="Low complexity" evidence="1">
    <location>
        <begin position="161"/>
        <end position="172"/>
    </location>
</feature>
<evidence type="ECO:0000313" key="2">
    <source>
        <dbReference type="EMBL" id="KAL0153856.1"/>
    </source>
</evidence>